<sequence>MLRCIVFSIMIMVSFACNAQEIPVKCLETEFGFGITLPLDQYHGGDKLVGPSLAVNLRYNIKNTPWDCGFLLQTDGARRDFWHDRNSDKWQTNRTMILAATGGYNFRQGQKVNPFINVALGVGFNQTVGDEFMDINATSPVIMPKIGVELWHIIRVNTHVMVTRKGFNTYGLTLGLVLGGRPNKN</sequence>
<organism evidence="2 3">
    <name type="scientific">Prevotella nigrescens CC14M</name>
    <dbReference type="NCBI Taxonomy" id="1073366"/>
    <lineage>
        <taxon>Bacteria</taxon>
        <taxon>Pseudomonadati</taxon>
        <taxon>Bacteroidota</taxon>
        <taxon>Bacteroidia</taxon>
        <taxon>Bacteroidales</taxon>
        <taxon>Prevotellaceae</taxon>
        <taxon>Prevotella</taxon>
    </lineage>
</organism>
<keyword evidence="3" id="KW-1185">Reference proteome</keyword>
<evidence type="ECO:0000313" key="2">
    <source>
        <dbReference type="EMBL" id="ETD29276.1"/>
    </source>
</evidence>
<dbReference type="AlphaFoldDB" id="V8CRA6"/>
<name>V8CRA6_9BACT</name>
<keyword evidence="1" id="KW-0732">Signal</keyword>
<protein>
    <recommendedName>
        <fullName evidence="4">Outer membrane protein beta-barrel domain-containing protein</fullName>
    </recommendedName>
</protein>
<accession>V8CRA6</accession>
<evidence type="ECO:0008006" key="4">
    <source>
        <dbReference type="Google" id="ProtNLM"/>
    </source>
</evidence>
<dbReference type="Proteomes" id="UP000018727">
    <property type="component" value="Unassembled WGS sequence"/>
</dbReference>
<feature type="chain" id="PRO_5004769142" description="Outer membrane protein beta-barrel domain-containing protein" evidence="1">
    <location>
        <begin position="20"/>
        <end position="185"/>
    </location>
</feature>
<gene>
    <name evidence="2" type="ORF">HMPREF1173_00703</name>
</gene>
<comment type="caution">
    <text evidence="2">The sequence shown here is derived from an EMBL/GenBank/DDBJ whole genome shotgun (WGS) entry which is preliminary data.</text>
</comment>
<dbReference type="HOGENOM" id="CLU_1420324_0_0_10"/>
<dbReference type="EMBL" id="AZJH01000009">
    <property type="protein sequence ID" value="ETD29276.1"/>
    <property type="molecule type" value="Genomic_DNA"/>
</dbReference>
<reference evidence="2 3" key="1">
    <citation type="submission" date="2013-10" db="EMBL/GenBank/DDBJ databases">
        <title>The Genome Sequence of Prevotella nigrescens CC14M.</title>
        <authorList>
            <consortium name="The Broad Institute Genomics Platform"/>
            <person name="Earl A."/>
            <person name="Allen-Vercoe E."/>
            <person name="Daigneault M."/>
            <person name="Young S.K."/>
            <person name="Zeng Q."/>
            <person name="Gargeya S."/>
            <person name="Fitzgerald M."/>
            <person name="Abouelleil A."/>
            <person name="Alvarado L."/>
            <person name="Chapman S.B."/>
            <person name="Gainer-Dewar J."/>
            <person name="Goldberg J."/>
            <person name="Griggs A."/>
            <person name="Gujja S."/>
            <person name="Hansen M."/>
            <person name="Howarth C."/>
            <person name="Imamovic A."/>
            <person name="Ireland A."/>
            <person name="Larimer J."/>
            <person name="McCowan C."/>
            <person name="Murphy C."/>
            <person name="Pearson M."/>
            <person name="Poon T.W."/>
            <person name="Priest M."/>
            <person name="Roberts A."/>
            <person name="Saif S."/>
            <person name="Shea T."/>
            <person name="Sykes S."/>
            <person name="Wortman J."/>
            <person name="Nusbaum C."/>
            <person name="Birren B."/>
        </authorList>
    </citation>
    <scope>NUCLEOTIDE SEQUENCE [LARGE SCALE GENOMIC DNA]</scope>
    <source>
        <strain evidence="2 3">CC14M</strain>
    </source>
</reference>
<dbReference type="RefSeq" id="WP_023925222.1">
    <property type="nucleotide sequence ID" value="NZ_KI669441.1"/>
</dbReference>
<feature type="signal peptide" evidence="1">
    <location>
        <begin position="1"/>
        <end position="19"/>
    </location>
</feature>
<dbReference type="PROSITE" id="PS51257">
    <property type="entry name" value="PROKAR_LIPOPROTEIN"/>
    <property type="match status" value="1"/>
</dbReference>
<evidence type="ECO:0000256" key="1">
    <source>
        <dbReference type="SAM" id="SignalP"/>
    </source>
</evidence>
<proteinExistence type="predicted"/>
<evidence type="ECO:0000313" key="3">
    <source>
        <dbReference type="Proteomes" id="UP000018727"/>
    </source>
</evidence>
<dbReference type="GeneID" id="66712231"/>